<sequence length="316" mass="35843">MSLEGPGRLETWVLTEKPEEDKRLGIISRTPYTYFWPEVNELIISAFLLLDVRVHGLFYLTLLWTRELAPRLRYLLVSWSNARSPSAHALGLVPCPCPTSIFRPPSLKPFMPIQSYYSYKFKLRLRLKLNLGLDLDRSPDNRRLAMDHGLGICPAQRYSKKKNLNKHKPSVPSSKIKSPNTVMTAGPILCVSPYAWVLPSVSPCSILHARLVRPSRRRKSARNTDNVTRTAKSHVSSFLLLTVPLAQRLSAVRGVACLAWPGFALLRFAHRACRRYPVDPNRPPSPLLNQLVPAPELFYNHPIFLKHSSSQPSQPE</sequence>
<evidence type="ECO:0000313" key="1">
    <source>
        <dbReference type="EMBL" id="UQC74124.1"/>
    </source>
</evidence>
<dbReference type="GeneID" id="73334828"/>
<organism evidence="1 2">
    <name type="scientific">Colletotrichum lupini</name>
    <dbReference type="NCBI Taxonomy" id="145971"/>
    <lineage>
        <taxon>Eukaryota</taxon>
        <taxon>Fungi</taxon>
        <taxon>Dikarya</taxon>
        <taxon>Ascomycota</taxon>
        <taxon>Pezizomycotina</taxon>
        <taxon>Sordariomycetes</taxon>
        <taxon>Hypocreomycetidae</taxon>
        <taxon>Glomerellales</taxon>
        <taxon>Glomerellaceae</taxon>
        <taxon>Colletotrichum</taxon>
        <taxon>Colletotrichum acutatum species complex</taxon>
    </lineage>
</organism>
<keyword evidence="2" id="KW-1185">Reference proteome</keyword>
<evidence type="ECO:0000313" key="2">
    <source>
        <dbReference type="Proteomes" id="UP000830671"/>
    </source>
</evidence>
<name>A0A9Q8W8I9_9PEZI</name>
<proteinExistence type="predicted"/>
<dbReference type="Proteomes" id="UP000830671">
    <property type="component" value="Chromosome 1"/>
</dbReference>
<protein>
    <submittedName>
        <fullName evidence="1">Uncharacterized protein</fullName>
    </submittedName>
</protein>
<reference evidence="1" key="1">
    <citation type="journal article" date="2021" name="Mol. Plant Microbe Interact.">
        <title>Complete Genome Sequence of the Plant-Pathogenic Fungus Colletotrichum lupini.</title>
        <authorList>
            <person name="Baroncelli R."/>
            <person name="Pensec F."/>
            <person name="Da Lio D."/>
            <person name="Boufleur T."/>
            <person name="Vicente I."/>
            <person name="Sarrocco S."/>
            <person name="Picot A."/>
            <person name="Baraldi E."/>
            <person name="Sukno S."/>
            <person name="Thon M."/>
            <person name="Le Floch G."/>
        </authorList>
    </citation>
    <scope>NUCLEOTIDE SEQUENCE</scope>
    <source>
        <strain evidence="1">IMI 504893</strain>
    </source>
</reference>
<dbReference type="RefSeq" id="XP_049135775.1">
    <property type="nucleotide sequence ID" value="XM_049279818.1"/>
</dbReference>
<dbReference type="AlphaFoldDB" id="A0A9Q8W8I9"/>
<dbReference type="EMBL" id="CP019471">
    <property type="protein sequence ID" value="UQC74124.1"/>
    <property type="molecule type" value="Genomic_DNA"/>
</dbReference>
<gene>
    <name evidence="1" type="ORF">CLUP02_00771</name>
</gene>
<accession>A0A9Q8W8I9</accession>
<dbReference type="KEGG" id="clup:CLUP02_00771"/>